<gene>
    <name evidence="13" type="ORF">AMORRO_LOCUS9864</name>
</gene>
<dbReference type="Proteomes" id="UP000789342">
    <property type="component" value="Unassembled WGS sequence"/>
</dbReference>
<feature type="repeat" description="WD" evidence="10">
    <location>
        <begin position="1188"/>
        <end position="1228"/>
    </location>
</feature>
<dbReference type="InterPro" id="IPR055231">
    <property type="entry name" value="2AA_helical"/>
</dbReference>
<feature type="region of interest" description="Disordered" evidence="11">
    <location>
        <begin position="81"/>
        <end position="105"/>
    </location>
</feature>
<evidence type="ECO:0000256" key="6">
    <source>
        <dbReference type="ARBA" id="ARBA00022741"/>
    </source>
</evidence>
<dbReference type="InterPro" id="IPR016024">
    <property type="entry name" value="ARM-type_fold"/>
</dbReference>
<evidence type="ECO:0000256" key="9">
    <source>
        <dbReference type="PROSITE-ProRule" id="PRU00103"/>
    </source>
</evidence>
<dbReference type="PANTHER" id="PTHR17583:SF0">
    <property type="entry name" value="PHOSPHOINOSITIDE 3-KINASE REGULATORY SUBUNIT 4"/>
    <property type="match status" value="1"/>
</dbReference>
<evidence type="ECO:0000313" key="14">
    <source>
        <dbReference type="Proteomes" id="UP000789342"/>
    </source>
</evidence>
<keyword evidence="2" id="KW-0723">Serine/threonine-protein kinase</keyword>
<dbReference type="InterPro" id="IPR011989">
    <property type="entry name" value="ARM-like"/>
</dbReference>
<dbReference type="Pfam" id="PF22956">
    <property type="entry name" value="VPS15-like_hel"/>
    <property type="match status" value="1"/>
</dbReference>
<protein>
    <recommendedName>
        <fullName evidence="1">non-specific serine/threonine protein kinase</fullName>
        <ecNumber evidence="1">2.7.11.1</ecNumber>
    </recommendedName>
</protein>
<evidence type="ECO:0000256" key="2">
    <source>
        <dbReference type="ARBA" id="ARBA00022527"/>
    </source>
</evidence>
<comment type="caution">
    <text evidence="13">The sequence shown here is derived from an EMBL/GenBank/DDBJ whole genome shotgun (WGS) entry which is preliminary data.</text>
</comment>
<keyword evidence="4" id="KW-0808">Transferase</keyword>
<dbReference type="PANTHER" id="PTHR17583">
    <property type="entry name" value="PHOSPHOINOSITIDE 3-KINASE REGULATORY SUBUNIT 4"/>
    <property type="match status" value="1"/>
</dbReference>
<dbReference type="AlphaFoldDB" id="A0A9N9DQ35"/>
<dbReference type="GO" id="GO:0034271">
    <property type="term" value="C:phosphatidylinositol 3-kinase complex, class III, type I"/>
    <property type="evidence" value="ECO:0007669"/>
    <property type="project" value="TreeGrafter"/>
</dbReference>
<dbReference type="Gene3D" id="2.130.10.10">
    <property type="entry name" value="YVTN repeat-like/Quinoprotein amine dehydrogenase"/>
    <property type="match status" value="2"/>
</dbReference>
<dbReference type="InterPro" id="IPR021133">
    <property type="entry name" value="HEAT_type_2"/>
</dbReference>
<dbReference type="InterPro" id="IPR001680">
    <property type="entry name" value="WD40_rpt"/>
</dbReference>
<dbReference type="GO" id="GO:0034272">
    <property type="term" value="C:phosphatidylinositol 3-kinase complex, class III, type II"/>
    <property type="evidence" value="ECO:0007669"/>
    <property type="project" value="TreeGrafter"/>
</dbReference>
<dbReference type="SMART" id="SM00320">
    <property type="entry name" value="WD40"/>
    <property type="match status" value="5"/>
</dbReference>
<evidence type="ECO:0000313" key="13">
    <source>
        <dbReference type="EMBL" id="CAG8648873.1"/>
    </source>
</evidence>
<keyword evidence="6" id="KW-0547">Nucleotide-binding</keyword>
<dbReference type="EMBL" id="CAJVPV010010198">
    <property type="protein sequence ID" value="CAG8648873.1"/>
    <property type="molecule type" value="Genomic_DNA"/>
</dbReference>
<evidence type="ECO:0000256" key="7">
    <source>
        <dbReference type="ARBA" id="ARBA00022777"/>
    </source>
</evidence>
<keyword evidence="8" id="KW-0067">ATP-binding</keyword>
<feature type="non-terminal residue" evidence="13">
    <location>
        <position position="1228"/>
    </location>
</feature>
<evidence type="ECO:0000256" key="4">
    <source>
        <dbReference type="ARBA" id="ARBA00022679"/>
    </source>
</evidence>
<evidence type="ECO:0000259" key="12">
    <source>
        <dbReference type="Pfam" id="PF22956"/>
    </source>
</evidence>
<feature type="domain" description="Phosphatase 2A Regulatory Subunit A helical" evidence="12">
    <location>
        <begin position="200"/>
        <end position="548"/>
    </location>
</feature>
<dbReference type="InterPro" id="IPR015943">
    <property type="entry name" value="WD40/YVTN_repeat-like_dom_sf"/>
</dbReference>
<dbReference type="GO" id="GO:0005524">
    <property type="term" value="F:ATP binding"/>
    <property type="evidence" value="ECO:0007669"/>
    <property type="project" value="UniProtKB-KW"/>
</dbReference>
<reference evidence="13" key="1">
    <citation type="submission" date="2021-06" db="EMBL/GenBank/DDBJ databases">
        <authorList>
            <person name="Kallberg Y."/>
            <person name="Tangrot J."/>
            <person name="Rosling A."/>
        </authorList>
    </citation>
    <scope>NUCLEOTIDE SEQUENCE</scope>
    <source>
        <strain evidence="13">CL551</strain>
    </source>
</reference>
<dbReference type="PROSITE" id="PS50294">
    <property type="entry name" value="WD_REPEATS_REGION"/>
    <property type="match status" value="2"/>
</dbReference>
<keyword evidence="3 10" id="KW-0853">WD repeat</keyword>
<evidence type="ECO:0000256" key="8">
    <source>
        <dbReference type="ARBA" id="ARBA00022840"/>
    </source>
</evidence>
<dbReference type="PROSITE" id="PS50082">
    <property type="entry name" value="WD_REPEATS_2"/>
    <property type="match status" value="2"/>
</dbReference>
<dbReference type="InterPro" id="IPR045162">
    <property type="entry name" value="Vps15-like"/>
</dbReference>
<dbReference type="SUPFAM" id="SSF50978">
    <property type="entry name" value="WD40 repeat-like"/>
    <property type="match status" value="1"/>
</dbReference>
<evidence type="ECO:0000256" key="5">
    <source>
        <dbReference type="ARBA" id="ARBA00022737"/>
    </source>
</evidence>
<dbReference type="GO" id="GO:0005770">
    <property type="term" value="C:late endosome"/>
    <property type="evidence" value="ECO:0007669"/>
    <property type="project" value="TreeGrafter"/>
</dbReference>
<dbReference type="InterPro" id="IPR036322">
    <property type="entry name" value="WD40_repeat_dom_sf"/>
</dbReference>
<dbReference type="GO" id="GO:0071561">
    <property type="term" value="C:nucleus-vacuole junction"/>
    <property type="evidence" value="ECO:0007669"/>
    <property type="project" value="TreeGrafter"/>
</dbReference>
<feature type="compositionally biased region" description="Polar residues" evidence="11">
    <location>
        <begin position="85"/>
        <end position="105"/>
    </location>
</feature>
<feature type="repeat" description="HEAT" evidence="9">
    <location>
        <begin position="240"/>
        <end position="272"/>
    </location>
</feature>
<evidence type="ECO:0000256" key="10">
    <source>
        <dbReference type="PROSITE-ProRule" id="PRU00221"/>
    </source>
</evidence>
<proteinExistence type="predicted"/>
<dbReference type="EC" id="2.7.11.1" evidence="1"/>
<feature type="repeat" description="WD" evidence="10">
    <location>
        <begin position="935"/>
        <end position="967"/>
    </location>
</feature>
<evidence type="ECO:0000256" key="3">
    <source>
        <dbReference type="ARBA" id="ARBA00022574"/>
    </source>
</evidence>
<dbReference type="GO" id="GO:0016236">
    <property type="term" value="P:macroautophagy"/>
    <property type="evidence" value="ECO:0007669"/>
    <property type="project" value="InterPro"/>
</dbReference>
<dbReference type="PROSITE" id="PS50077">
    <property type="entry name" value="HEAT_REPEAT"/>
    <property type="match status" value="1"/>
</dbReference>
<evidence type="ECO:0000256" key="11">
    <source>
        <dbReference type="SAM" id="MobiDB-lite"/>
    </source>
</evidence>
<keyword evidence="5" id="KW-0677">Repeat</keyword>
<dbReference type="Gene3D" id="1.25.10.10">
    <property type="entry name" value="Leucine-rich Repeat Variant"/>
    <property type="match status" value="1"/>
</dbReference>
<dbReference type="FunFam" id="1.25.10.10:FF:000342">
    <property type="entry name" value="Serine/threonine-protein kinase VPS15"/>
    <property type="match status" value="1"/>
</dbReference>
<dbReference type="InterPro" id="IPR019775">
    <property type="entry name" value="WD40_repeat_CS"/>
</dbReference>
<evidence type="ECO:0000256" key="1">
    <source>
        <dbReference type="ARBA" id="ARBA00012513"/>
    </source>
</evidence>
<dbReference type="Pfam" id="PF00400">
    <property type="entry name" value="WD40"/>
    <property type="match status" value="2"/>
</dbReference>
<keyword evidence="7" id="KW-0418">Kinase</keyword>
<organism evidence="13 14">
    <name type="scientific">Acaulospora morrowiae</name>
    <dbReference type="NCBI Taxonomy" id="94023"/>
    <lineage>
        <taxon>Eukaryota</taxon>
        <taxon>Fungi</taxon>
        <taxon>Fungi incertae sedis</taxon>
        <taxon>Mucoromycota</taxon>
        <taxon>Glomeromycotina</taxon>
        <taxon>Glomeromycetes</taxon>
        <taxon>Diversisporales</taxon>
        <taxon>Acaulosporaceae</taxon>
        <taxon>Acaulospora</taxon>
    </lineage>
</organism>
<accession>A0A9N9DQ35</accession>
<dbReference type="GO" id="GO:0004674">
    <property type="term" value="F:protein serine/threonine kinase activity"/>
    <property type="evidence" value="ECO:0007669"/>
    <property type="project" value="UniProtKB-KW"/>
</dbReference>
<feature type="non-terminal residue" evidence="13">
    <location>
        <position position="1"/>
    </location>
</feature>
<keyword evidence="14" id="KW-1185">Reference proteome</keyword>
<dbReference type="PROSITE" id="PS00678">
    <property type="entry name" value="WD_REPEATS_1"/>
    <property type="match status" value="1"/>
</dbReference>
<dbReference type="GO" id="GO:0045324">
    <property type="term" value="P:late endosome to vacuole transport"/>
    <property type="evidence" value="ECO:0007669"/>
    <property type="project" value="InterPro"/>
</dbReference>
<dbReference type="SUPFAM" id="SSF48371">
    <property type="entry name" value="ARM repeat"/>
    <property type="match status" value="1"/>
</dbReference>
<sequence length="1228" mass="136800">FSVSIIRWYEKALGTSDNASFSSNTHFEIMFVVYKIVKFRSKRYTAEQYLQEWRGTAFPHYFYTFLHQYIGSVTDPLIQSRPRRLSSSASKPDNPQDPNATPNAIVNTDADDRIERIYHEFDKIAFFLGFYGDNTTVETDVVVNHGPGDKIGESSRVAEVLPSNSASALTVNLHIPNYDPASFGGVTKRKKNSDDGALIFLSLICAIIRNTAYPSSKLHALDMLLAIGQHLDDECKLDRLVPYLVALLDDDVGLVRANAVKTLANLLSMVENITPSNATIFPEYIMPKLRKFTSDPEILVRMTYAQCISTLAETALKFLELTQLFKTEVLNSAENEGSYETSYDSTLHELQSIIQEQVIALLIDPEGAVKRALLSNITSLCIFFGRQKANDILLSHMITYLNGRDWMLRSAFFESIIGVGTFVGGRSLEEYILPLMIQSLSDSEEFVVERVLNSLTSLAELGLFQKMKLWELVAIVAPLMCHPGVWIRYGAIAFISSTAKLLPVTDVWCIVYPIIRPFLQADIAEITEYHLLENVKEPISRLVFDAVVNWASKSNKTSFWKSAKERRASKTASMSIYGSTSVINLLSRKTSSLTVNVERIVKSDEDELYLDRIRNMGMTREDEEKIASMRDYIYNLSISKLARPRFDDRVEDGTAPLKSPTITPHTVFVMPTNADGNTIGVNAPLPEKTNIVGTPSIYRISSAKSSKASLVESSVPLRVSSESNLQSLRSEDHARLISTSLREARINAGAKNLGKISETTNGVSSPTLHRKHFPVPIMINPSSNSPQNSVTSAVATPFRERHMSLVGRSVESPKAAPAISTSTTTVVGTMEIPTPVVRTVGRVGNGSALHNGIPQTPETPKRNNAFFSNTYEGNDRNVKNLLDNMYLKSYPEPMPEFGQKVVKAIVPRPGRIAKGASAVKSISNWRPEGTLVAHMTEHKAAVNQICVSPDHNFFATCSDDGTVKIWDCSRFVKNFNSRSRVTYAQQGGKIKCMTFIDGTHSIAAASDNGSIHVFRIDYLPGANSPKYGTESILLYTTSKGNICGLDLRSMEVLWTFENPRSHGVITAMVTDKKYRWLLIGTSRGIFTLWDLRFGIQIRSWVHPTKSRISKLLLHPQAGSSRQRWWVIIAAGKNEVSIWDIEKVECKEVYTIRNGDEKIGGTSLDMFKAVDPPGPSDILRSAFTAHESSFSSDNSIRTAIFQPGCNYMITAGSDRKIRFWDINRIEDSY</sequence>
<dbReference type="OrthoDB" id="242910at2759"/>
<name>A0A9N9DQ35_9GLOM</name>
<dbReference type="GO" id="GO:0006623">
    <property type="term" value="P:protein targeting to vacuole"/>
    <property type="evidence" value="ECO:0007669"/>
    <property type="project" value="TreeGrafter"/>
</dbReference>